<dbReference type="GO" id="GO:0005730">
    <property type="term" value="C:nucleolus"/>
    <property type="evidence" value="ECO:0007669"/>
    <property type="project" value="TreeGrafter"/>
</dbReference>
<keyword evidence="2" id="KW-0963">Cytoplasm</keyword>
<proteinExistence type="predicted"/>
<dbReference type="GO" id="GO:0006382">
    <property type="term" value="P:adenosine to inosine editing"/>
    <property type="evidence" value="ECO:0007669"/>
    <property type="project" value="TreeGrafter"/>
</dbReference>
<feature type="region of interest" description="Disordered" evidence="7">
    <location>
        <begin position="180"/>
        <end position="204"/>
    </location>
</feature>
<dbReference type="PANTHER" id="PTHR10910:SF107">
    <property type="entry name" value="DOUBLE-STRANDED RNA-SPECIFIC ADENOSINE DEAMINASE"/>
    <property type="match status" value="1"/>
</dbReference>
<dbReference type="SMART" id="SM00552">
    <property type="entry name" value="ADEAMc"/>
    <property type="match status" value="1"/>
</dbReference>
<feature type="domain" description="Z-binding" evidence="9">
    <location>
        <begin position="202"/>
        <end position="268"/>
    </location>
</feature>
<feature type="compositionally biased region" description="Low complexity" evidence="7">
    <location>
        <begin position="119"/>
        <end position="135"/>
    </location>
</feature>
<feature type="compositionally biased region" description="Polar residues" evidence="7">
    <location>
        <begin position="651"/>
        <end position="661"/>
    </location>
</feature>
<feature type="domain" description="DRBM" evidence="8">
    <location>
        <begin position="669"/>
        <end position="737"/>
    </location>
</feature>
<dbReference type="InterPro" id="IPR014720">
    <property type="entry name" value="dsRBD_dom"/>
</dbReference>
<feature type="domain" description="Z-binding" evidence="9">
    <location>
        <begin position="340"/>
        <end position="405"/>
    </location>
</feature>
<dbReference type="InterPro" id="IPR042371">
    <property type="entry name" value="Z_dom"/>
</dbReference>
<feature type="compositionally biased region" description="Polar residues" evidence="7">
    <location>
        <begin position="63"/>
        <end position="91"/>
    </location>
</feature>
<dbReference type="FunFam" id="3.30.160.20:FF:000005">
    <property type="entry name" value="Putative double-stranded RNA-specific adenosine deaminase"/>
    <property type="match status" value="3"/>
</dbReference>
<evidence type="ECO:0000259" key="8">
    <source>
        <dbReference type="PROSITE" id="PS50137"/>
    </source>
</evidence>
<evidence type="ECO:0000259" key="10">
    <source>
        <dbReference type="PROSITE" id="PS50141"/>
    </source>
</evidence>
<dbReference type="InterPro" id="IPR036388">
    <property type="entry name" value="WH-like_DNA-bd_sf"/>
</dbReference>
<feature type="region of interest" description="Disordered" evidence="7">
    <location>
        <begin position="435"/>
        <end position="466"/>
    </location>
</feature>
<feature type="compositionally biased region" description="Polar residues" evidence="7">
    <location>
        <begin position="37"/>
        <end position="47"/>
    </location>
</feature>
<dbReference type="Proteomes" id="UP001460270">
    <property type="component" value="Unassembled WGS sequence"/>
</dbReference>
<feature type="compositionally biased region" description="Polar residues" evidence="7">
    <location>
        <begin position="104"/>
        <end position="118"/>
    </location>
</feature>
<dbReference type="GO" id="GO:0006396">
    <property type="term" value="P:RNA processing"/>
    <property type="evidence" value="ECO:0007669"/>
    <property type="project" value="InterPro"/>
</dbReference>
<keyword evidence="4 6" id="KW-0694">RNA-binding</keyword>
<feature type="compositionally biased region" description="Low complexity" evidence="7">
    <location>
        <begin position="451"/>
        <end position="460"/>
    </location>
</feature>
<evidence type="ECO:0000256" key="1">
    <source>
        <dbReference type="ARBA" id="ARBA00004496"/>
    </source>
</evidence>
<dbReference type="InterPro" id="IPR002466">
    <property type="entry name" value="A_deamin"/>
</dbReference>
<evidence type="ECO:0000256" key="2">
    <source>
        <dbReference type="ARBA" id="ARBA00022490"/>
    </source>
</evidence>
<evidence type="ECO:0000259" key="9">
    <source>
        <dbReference type="PROSITE" id="PS50139"/>
    </source>
</evidence>
<gene>
    <name evidence="11" type="ORF">WMY93_031171</name>
</gene>
<evidence type="ECO:0000256" key="6">
    <source>
        <dbReference type="PROSITE-ProRule" id="PRU00266"/>
    </source>
</evidence>
<evidence type="ECO:0000313" key="11">
    <source>
        <dbReference type="EMBL" id="KAK7878219.1"/>
    </source>
</evidence>
<evidence type="ECO:0000256" key="4">
    <source>
        <dbReference type="ARBA" id="ARBA00022884"/>
    </source>
</evidence>
<comment type="caution">
    <text evidence="11">The sequence shown here is derived from an EMBL/GenBank/DDBJ whole genome shotgun (WGS) entry which is preliminary data.</text>
</comment>
<dbReference type="PROSITE" id="PS50137">
    <property type="entry name" value="DS_RBD"/>
    <property type="match status" value="3"/>
</dbReference>
<evidence type="ECO:0000256" key="3">
    <source>
        <dbReference type="ARBA" id="ARBA00022737"/>
    </source>
</evidence>
<dbReference type="InterPro" id="IPR036390">
    <property type="entry name" value="WH_DNA-bd_sf"/>
</dbReference>
<organism evidence="11 12">
    <name type="scientific">Mugilogobius chulae</name>
    <name type="common">yellowstripe goby</name>
    <dbReference type="NCBI Taxonomy" id="88201"/>
    <lineage>
        <taxon>Eukaryota</taxon>
        <taxon>Metazoa</taxon>
        <taxon>Chordata</taxon>
        <taxon>Craniata</taxon>
        <taxon>Vertebrata</taxon>
        <taxon>Euteleostomi</taxon>
        <taxon>Actinopterygii</taxon>
        <taxon>Neopterygii</taxon>
        <taxon>Teleostei</taxon>
        <taxon>Neoteleostei</taxon>
        <taxon>Acanthomorphata</taxon>
        <taxon>Gobiaria</taxon>
        <taxon>Gobiiformes</taxon>
        <taxon>Gobioidei</taxon>
        <taxon>Gobiidae</taxon>
        <taxon>Gobionellinae</taxon>
        <taxon>Mugilogobius</taxon>
    </lineage>
</organism>
<protein>
    <recommendedName>
        <fullName evidence="13">Double-stranded RNA-specific adenosine deaminase</fullName>
    </recommendedName>
</protein>
<evidence type="ECO:0008006" key="13">
    <source>
        <dbReference type="Google" id="ProtNLM"/>
    </source>
</evidence>
<dbReference type="GO" id="GO:0008251">
    <property type="term" value="F:tRNA-specific adenosine deaminase activity"/>
    <property type="evidence" value="ECO:0007669"/>
    <property type="project" value="TreeGrafter"/>
</dbReference>
<dbReference type="Gene3D" id="3.30.160.20">
    <property type="match status" value="3"/>
</dbReference>
<evidence type="ECO:0000313" key="12">
    <source>
        <dbReference type="Proteomes" id="UP001460270"/>
    </source>
</evidence>
<feature type="region of interest" description="Disordered" evidence="7">
    <location>
        <begin position="275"/>
        <end position="334"/>
    </location>
</feature>
<dbReference type="CDD" id="cd19915">
    <property type="entry name" value="DSRM_DRADA_rpt3"/>
    <property type="match status" value="1"/>
</dbReference>
<feature type="compositionally biased region" description="Polar residues" evidence="7">
    <location>
        <begin position="147"/>
        <end position="156"/>
    </location>
</feature>
<dbReference type="SUPFAM" id="SSF54768">
    <property type="entry name" value="dsRNA-binding domain-like"/>
    <property type="match status" value="3"/>
</dbReference>
<evidence type="ECO:0000256" key="7">
    <source>
        <dbReference type="SAM" id="MobiDB-lite"/>
    </source>
</evidence>
<feature type="compositionally biased region" description="Low complexity" evidence="7">
    <location>
        <begin position="306"/>
        <end position="318"/>
    </location>
</feature>
<dbReference type="PANTHER" id="PTHR10910">
    <property type="entry name" value="EUKARYOTE SPECIFIC DSRNA BINDING PROTEIN"/>
    <property type="match status" value="1"/>
</dbReference>
<feature type="domain" description="DRBM" evidence="8">
    <location>
        <begin position="792"/>
        <end position="860"/>
    </location>
</feature>
<keyword evidence="5" id="KW-0943">RNA-mediated gene silencing</keyword>
<feature type="compositionally biased region" description="Acidic residues" evidence="7">
    <location>
        <begin position="319"/>
        <end position="328"/>
    </location>
</feature>
<sequence>MSRGRGGSYNKHYFRYPSPYGGQGRDDFYRPGPSSPFPQVQYHNYLSSPRGPAPPYGFPSTPPQNFNPNHGGLSQSFRQQQADFLRGQSSEAPEFRPAGRGSSGFPNQQHNRFANPNTSQRGRGSQGQRLRQPQSVPGPRQVHPSHLQANTNTTPFHNRPWCATIDPLCNSFQNLSIQREQRKYGDKPNRYPPSRSSGKDSIALTPDIQEQVHKALAALKPDERIPAKLLAKKLHLPKKIVNKALYSLEQSQKACKEGLLPPEWSLCREAPPPLCNRSEDTLKPEKDSQLNSKSTDQEKDEDSDVIVESSCSSSCSSLDSDEESESESQDIVSSSADSIDLTMACQKEDIFNYLLDAKEATSLSIAKNLGLRGAKQVNPTLYALEKQGEVVKNSDVTPPTWELSDHRKEKMERNIKAKAASFGLSEQLLQSSANESEGSSVFVPSPPPSIPGLEPLPLSEDGSADNGLSQAATAFTLPQSKESSEGQWATDDIPEFLNTIRKETDAVRASAAHCNNMGIVAVSLAAPPPQNFWGKLQEVKLKNPVSGLMEYAQFIGESCEFQLLDQSGPSHDPRFRMQVMLNGKLFPVAEASSKKVAKKDAAAAALRVLAAEMQGGPGSGEEAGTASVGQATGLFSDTGESMFGADGGEGTTSDGSRQPLSRSLPGGKNPVSVLMEYSQRSGNAIEFIVTGQAGPPHDPRFMYQVKIGETLFPEASAPSKKAARQLAAEEAVKELMADGRLQANKPHFPLGSSSDDESFGNPCLPLPPLTADALRAAHEAGVGDLINYLNNNAVSGLLEYARARGFAAEIRLVGQSGPAHEPKFTYQAKLGGRWFPPVCASNKKQGKQEAADAALRILIGEAEKAARTGELIPAELPVSGSTLHDQIAMLSHQRFNALTTRIQHSLLGRKILATIVMRRGEGLGTVVSLGTGNRCVKGEELSLKGETVNDCHAEIISRRGFIRFLYSELLRHFEGADDSIFEPAEDNRLRIKSDITFHLYISTAPCGDGALFDKSCSEAGDEVVGHQPLFENAKQGKLRTKVENGEGTIPVESSDIVPTWDGIQHGERLRTMSCSDKILRWNVLGLQGALLSHFLQPIYLKSISLGYLYSHGHLTRAVCCRLARDGEALSKSLPSPFRLNHPEVGRVSVYDSTRHTGKTKESSVNWSFPDQHCVEVLDGTKGKLDGNKLAVSRVCKANLFCLFRALCQKSGRSDLISSSYAQAKMLAEDFQKAKSLFFQALGLQGYGAWIGKPMEEKSFELGLWKNMANCPSGNNGNDNGNMMEVKAEED</sequence>
<feature type="compositionally biased region" description="Basic and acidic residues" evidence="7">
    <location>
        <begin position="277"/>
        <end position="288"/>
    </location>
</feature>
<dbReference type="EMBL" id="JBBPFD010000570">
    <property type="protein sequence ID" value="KAK7878219.1"/>
    <property type="molecule type" value="Genomic_DNA"/>
</dbReference>
<feature type="region of interest" description="Disordered" evidence="7">
    <location>
        <begin position="1"/>
        <end position="158"/>
    </location>
</feature>
<keyword evidence="3" id="KW-0677">Repeat</keyword>
<dbReference type="Pfam" id="PF02295">
    <property type="entry name" value="z-alpha"/>
    <property type="match status" value="2"/>
</dbReference>
<feature type="domain" description="DRBM" evidence="8">
    <location>
        <begin position="543"/>
        <end position="611"/>
    </location>
</feature>
<reference evidence="12" key="1">
    <citation type="submission" date="2024-04" db="EMBL/GenBank/DDBJ databases">
        <title>Salinicola lusitanus LLJ914,a marine bacterium isolated from the Okinawa Trough.</title>
        <authorList>
            <person name="Li J."/>
        </authorList>
    </citation>
    <scope>NUCLEOTIDE SEQUENCE [LARGE SCALE GENOMIC DNA]</scope>
</reference>
<dbReference type="GO" id="GO:0003726">
    <property type="term" value="F:double-stranded RNA adenosine deaminase activity"/>
    <property type="evidence" value="ECO:0007669"/>
    <property type="project" value="InterPro"/>
</dbReference>
<dbReference type="GO" id="GO:0005737">
    <property type="term" value="C:cytoplasm"/>
    <property type="evidence" value="ECO:0007669"/>
    <property type="project" value="UniProtKB-SubCell"/>
</dbReference>
<feature type="compositionally biased region" description="Basic and acidic residues" evidence="7">
    <location>
        <begin position="180"/>
        <end position="189"/>
    </location>
</feature>
<dbReference type="GO" id="GO:0031047">
    <property type="term" value="P:regulatory ncRNA-mediated gene silencing"/>
    <property type="evidence" value="ECO:0007669"/>
    <property type="project" value="UniProtKB-KW"/>
</dbReference>
<feature type="compositionally biased region" description="Pro residues" evidence="7">
    <location>
        <begin position="51"/>
        <end position="62"/>
    </location>
</feature>
<dbReference type="InterPro" id="IPR044457">
    <property type="entry name" value="ADAR1_DSRM_3"/>
</dbReference>
<comment type="subcellular location">
    <subcellularLocation>
        <location evidence="1">Cytoplasm</location>
    </subcellularLocation>
</comment>
<evidence type="ECO:0000256" key="5">
    <source>
        <dbReference type="ARBA" id="ARBA00023158"/>
    </source>
</evidence>
<dbReference type="PROSITE" id="PS50139">
    <property type="entry name" value="Z_BINDING"/>
    <property type="match status" value="2"/>
</dbReference>
<feature type="region of interest" description="Disordered" evidence="7">
    <location>
        <begin position="637"/>
        <end position="670"/>
    </location>
</feature>
<dbReference type="SMART" id="SM00550">
    <property type="entry name" value="Zalpha"/>
    <property type="match status" value="2"/>
</dbReference>
<dbReference type="Pfam" id="PF00035">
    <property type="entry name" value="dsrm"/>
    <property type="match status" value="3"/>
</dbReference>
<dbReference type="Gene3D" id="1.10.10.10">
    <property type="entry name" value="Winged helix-like DNA-binding domain superfamily/Winged helix DNA-binding domain"/>
    <property type="match status" value="2"/>
</dbReference>
<dbReference type="SMART" id="SM00358">
    <property type="entry name" value="DSRM"/>
    <property type="match status" value="3"/>
</dbReference>
<dbReference type="SUPFAM" id="SSF46785">
    <property type="entry name" value="Winged helix' DNA-binding domain"/>
    <property type="match status" value="2"/>
</dbReference>
<name>A0AAW0MGM5_9GOBI</name>
<dbReference type="Pfam" id="PF02137">
    <property type="entry name" value="A_deamin"/>
    <property type="match status" value="1"/>
</dbReference>
<feature type="domain" description="A to I editase" evidence="10">
    <location>
        <begin position="928"/>
        <end position="1259"/>
    </location>
</feature>
<keyword evidence="12" id="KW-1185">Reference proteome</keyword>
<accession>A0AAW0MGM5</accession>
<dbReference type="GO" id="GO:0003725">
    <property type="term" value="F:double-stranded RNA binding"/>
    <property type="evidence" value="ECO:0007669"/>
    <property type="project" value="TreeGrafter"/>
</dbReference>
<dbReference type="PROSITE" id="PS50141">
    <property type="entry name" value="A_DEAMIN_EDITASE"/>
    <property type="match status" value="1"/>
</dbReference>